<organism evidence="2 3">
    <name type="scientific">Deinococcus humi</name>
    <dbReference type="NCBI Taxonomy" id="662880"/>
    <lineage>
        <taxon>Bacteria</taxon>
        <taxon>Thermotogati</taxon>
        <taxon>Deinococcota</taxon>
        <taxon>Deinococci</taxon>
        <taxon>Deinococcales</taxon>
        <taxon>Deinococcaceae</taxon>
        <taxon>Deinococcus</taxon>
    </lineage>
</organism>
<reference evidence="2 3" key="1">
    <citation type="submission" date="2020-08" db="EMBL/GenBank/DDBJ databases">
        <title>Genomic Encyclopedia of Type Strains, Phase IV (KMG-IV): sequencing the most valuable type-strain genomes for metagenomic binning, comparative biology and taxonomic classification.</title>
        <authorList>
            <person name="Goeker M."/>
        </authorList>
    </citation>
    <scope>NUCLEOTIDE SEQUENCE [LARGE SCALE GENOMIC DNA]</scope>
    <source>
        <strain evidence="2 3">DSM 27939</strain>
    </source>
</reference>
<dbReference type="AlphaFoldDB" id="A0A7W8NE39"/>
<protein>
    <submittedName>
        <fullName evidence="2">Uncharacterized protein</fullName>
    </submittedName>
</protein>
<sequence>MLNDMDTEPQYWEGVHLHAGEISDHPQANRPVCGNNPSFH</sequence>
<evidence type="ECO:0000313" key="3">
    <source>
        <dbReference type="Proteomes" id="UP000552709"/>
    </source>
</evidence>
<keyword evidence="3" id="KW-1185">Reference proteome</keyword>
<dbReference type="Proteomes" id="UP000552709">
    <property type="component" value="Unassembled WGS sequence"/>
</dbReference>
<gene>
    <name evidence="2" type="ORF">HNQ08_003006</name>
</gene>
<evidence type="ECO:0000256" key="1">
    <source>
        <dbReference type="SAM" id="MobiDB-lite"/>
    </source>
</evidence>
<proteinExistence type="predicted"/>
<name>A0A7W8NE39_9DEIO</name>
<evidence type="ECO:0000313" key="2">
    <source>
        <dbReference type="EMBL" id="MBB5363899.1"/>
    </source>
</evidence>
<comment type="caution">
    <text evidence="2">The sequence shown here is derived from an EMBL/GenBank/DDBJ whole genome shotgun (WGS) entry which is preliminary data.</text>
</comment>
<feature type="region of interest" description="Disordered" evidence="1">
    <location>
        <begin position="18"/>
        <end position="40"/>
    </location>
</feature>
<accession>A0A7W8NE39</accession>
<dbReference type="EMBL" id="JACHFL010000007">
    <property type="protein sequence ID" value="MBB5363899.1"/>
    <property type="molecule type" value="Genomic_DNA"/>
</dbReference>